<dbReference type="InterPro" id="IPR000182">
    <property type="entry name" value="GNAT_dom"/>
</dbReference>
<dbReference type="InterPro" id="IPR050832">
    <property type="entry name" value="Bact_Acetyltransf"/>
</dbReference>
<evidence type="ECO:0000313" key="4">
    <source>
        <dbReference type="EMBL" id="UOE44736.1"/>
    </source>
</evidence>
<dbReference type="PANTHER" id="PTHR43877">
    <property type="entry name" value="AMINOALKYLPHOSPHONATE N-ACETYLTRANSFERASE-RELATED-RELATED"/>
    <property type="match status" value="1"/>
</dbReference>
<reference evidence="4 5" key="1">
    <citation type="submission" date="2022-03" db="EMBL/GenBank/DDBJ databases">
        <title>Mucilaginibacter sp. isolated from the gut of Protaetia brevitarsis seulensis larvae.</title>
        <authorList>
            <person name="Won M."/>
            <person name="Kim S.-J."/>
            <person name="Kwon S.-W."/>
        </authorList>
    </citation>
    <scope>NUCLEOTIDE SEQUENCE [LARGE SCALE GENOMIC DNA]</scope>
    <source>
        <strain evidence="4 5">CFWR-12</strain>
    </source>
</reference>
<protein>
    <submittedName>
        <fullName evidence="4">GNAT family N-acetyltransferase</fullName>
    </submittedName>
</protein>
<evidence type="ECO:0000256" key="2">
    <source>
        <dbReference type="ARBA" id="ARBA00023315"/>
    </source>
</evidence>
<dbReference type="InterPro" id="IPR016181">
    <property type="entry name" value="Acyl_CoA_acyltransferase"/>
</dbReference>
<proteinExistence type="predicted"/>
<dbReference type="EMBL" id="CP094528">
    <property type="protein sequence ID" value="UOE44736.1"/>
    <property type="molecule type" value="Genomic_DNA"/>
</dbReference>
<evidence type="ECO:0000313" key="5">
    <source>
        <dbReference type="Proteomes" id="UP000832097"/>
    </source>
</evidence>
<dbReference type="PROSITE" id="PS51186">
    <property type="entry name" value="GNAT"/>
    <property type="match status" value="1"/>
</dbReference>
<keyword evidence="1" id="KW-0808">Transferase</keyword>
<feature type="domain" description="N-acetyltransferase" evidence="3">
    <location>
        <begin position="8"/>
        <end position="158"/>
    </location>
</feature>
<dbReference type="Pfam" id="PF00583">
    <property type="entry name" value="Acetyltransf_1"/>
    <property type="match status" value="1"/>
</dbReference>
<dbReference type="PANTHER" id="PTHR43877:SF2">
    <property type="entry name" value="AMINOALKYLPHOSPHONATE N-ACETYLTRANSFERASE-RELATED"/>
    <property type="match status" value="1"/>
</dbReference>
<keyword evidence="5" id="KW-1185">Reference proteome</keyword>
<name>A0ABY4BZR7_9MICO</name>
<dbReference type="Gene3D" id="3.40.630.30">
    <property type="match status" value="1"/>
</dbReference>
<dbReference type="RefSeq" id="WP_243556775.1">
    <property type="nucleotide sequence ID" value="NZ_CP094528.1"/>
</dbReference>
<gene>
    <name evidence="4" type="ORF">MTO99_02785</name>
</gene>
<dbReference type="Proteomes" id="UP000832097">
    <property type="component" value="Chromosome"/>
</dbReference>
<evidence type="ECO:0000259" key="3">
    <source>
        <dbReference type="PROSITE" id="PS51186"/>
    </source>
</evidence>
<evidence type="ECO:0000256" key="1">
    <source>
        <dbReference type="ARBA" id="ARBA00022679"/>
    </source>
</evidence>
<dbReference type="CDD" id="cd04301">
    <property type="entry name" value="NAT_SF"/>
    <property type="match status" value="1"/>
</dbReference>
<accession>A0ABY4BZR7</accession>
<organism evidence="4 5">
    <name type="scientific">Agromyces larvae</name>
    <dbReference type="NCBI Taxonomy" id="2929802"/>
    <lineage>
        <taxon>Bacteria</taxon>
        <taxon>Bacillati</taxon>
        <taxon>Actinomycetota</taxon>
        <taxon>Actinomycetes</taxon>
        <taxon>Micrococcales</taxon>
        <taxon>Microbacteriaceae</taxon>
        <taxon>Agromyces</taxon>
    </lineage>
</organism>
<dbReference type="SUPFAM" id="SSF55729">
    <property type="entry name" value="Acyl-CoA N-acyltransferases (Nat)"/>
    <property type="match status" value="1"/>
</dbReference>
<sequence length="158" mass="17743">MPSFLPAATDDPVAARLLDDYFAARARGFTTHADGYRVNRPEPARFVPPVGEFLLVHDDAGEAVGCGGIRRIDDVDGLRTYEVKHVWIDESVRGRGWSRLLMDELERRARSFGAQYAVLDTNESLTAAQHLYRTSGYTEIAAYNDNPNATHWFGKRLD</sequence>
<keyword evidence="2" id="KW-0012">Acyltransferase</keyword>